<feature type="region of interest" description="Disordered" evidence="1">
    <location>
        <begin position="1"/>
        <end position="20"/>
    </location>
</feature>
<organism evidence="2 3">
    <name type="scientific">Anaeromyxobacter dehalogenans (strain ATCC BAA-258 / DSM 21875 / 2CP-1)</name>
    <dbReference type="NCBI Taxonomy" id="455488"/>
    <lineage>
        <taxon>Bacteria</taxon>
        <taxon>Pseudomonadati</taxon>
        <taxon>Myxococcota</taxon>
        <taxon>Myxococcia</taxon>
        <taxon>Myxococcales</taxon>
        <taxon>Cystobacterineae</taxon>
        <taxon>Anaeromyxobacteraceae</taxon>
        <taxon>Anaeromyxobacter</taxon>
    </lineage>
</organism>
<sequence>MPSPLPRSRRAAASPSTVVDLAQARESRRLRELQARCRGVDEVNRRGLSRLFQSGLIFTRQGARLGRDLLLAHQHLLRVTDLLARIGELPAEEAGDADPLYAEAQSLLARTTELTARTGLVLARGR</sequence>
<evidence type="ECO:0000313" key="2">
    <source>
        <dbReference type="EMBL" id="ACL67247.1"/>
    </source>
</evidence>
<dbReference type="KEGG" id="acp:A2cp1_3924"/>
<protein>
    <submittedName>
        <fullName evidence="2">Uncharacterized protein</fullName>
    </submittedName>
</protein>
<evidence type="ECO:0000256" key="1">
    <source>
        <dbReference type="SAM" id="MobiDB-lite"/>
    </source>
</evidence>
<dbReference type="AlphaFoldDB" id="B8J8G1"/>
<dbReference type="Proteomes" id="UP000007089">
    <property type="component" value="Chromosome"/>
</dbReference>
<reference evidence="2" key="1">
    <citation type="submission" date="2009-01" db="EMBL/GenBank/DDBJ databases">
        <title>Complete sequence of Anaeromyxobacter dehalogenans 2CP-1.</title>
        <authorList>
            <consortium name="US DOE Joint Genome Institute"/>
            <person name="Lucas S."/>
            <person name="Copeland A."/>
            <person name="Lapidus A."/>
            <person name="Glavina del Rio T."/>
            <person name="Dalin E."/>
            <person name="Tice H."/>
            <person name="Bruce D."/>
            <person name="Goodwin L."/>
            <person name="Pitluck S."/>
            <person name="Saunders E."/>
            <person name="Brettin T."/>
            <person name="Detter J.C."/>
            <person name="Han C."/>
            <person name="Larimer F."/>
            <person name="Land M."/>
            <person name="Hauser L."/>
            <person name="Kyrpides N."/>
            <person name="Ovchinnikova G."/>
            <person name="Beliaev A.S."/>
            <person name="Richardson P."/>
        </authorList>
    </citation>
    <scope>NUCLEOTIDE SEQUENCE</scope>
    <source>
        <strain evidence="2">2CP-1</strain>
    </source>
</reference>
<name>B8J8G1_ANAD2</name>
<dbReference type="EMBL" id="CP001359">
    <property type="protein sequence ID" value="ACL67247.1"/>
    <property type="molecule type" value="Genomic_DNA"/>
</dbReference>
<gene>
    <name evidence="2" type="ordered locus">A2cp1_3924</name>
</gene>
<dbReference type="RefSeq" id="WP_015934976.1">
    <property type="nucleotide sequence ID" value="NC_011891.1"/>
</dbReference>
<evidence type="ECO:0000313" key="3">
    <source>
        <dbReference type="Proteomes" id="UP000007089"/>
    </source>
</evidence>
<accession>B8J8G1</accession>
<proteinExistence type="predicted"/>
<dbReference type="HOGENOM" id="CLU_1976934_0_0_7"/>
<keyword evidence="3" id="KW-1185">Reference proteome</keyword>